<dbReference type="RefSeq" id="WP_388242111.1">
    <property type="nucleotide sequence ID" value="NZ_JBHVZQ010000094.1"/>
</dbReference>
<feature type="region of interest" description="Disordered" evidence="1">
    <location>
        <begin position="62"/>
        <end position="84"/>
    </location>
</feature>
<accession>A0ABW6QK26</accession>
<keyword evidence="3" id="KW-1185">Reference proteome</keyword>
<proteinExistence type="predicted"/>
<sequence length="84" mass="9326">MALTAHDDLRTLACRLFDAAGLQRGRLRGIAWKGEALIDADQVAQQISLDAAREARLVAEAAMRRRTPEPAQPRTGERAQLMMR</sequence>
<comment type="caution">
    <text evidence="2">The sequence shown here is derived from an EMBL/GenBank/DDBJ whole genome shotgun (WGS) entry which is preliminary data.</text>
</comment>
<evidence type="ECO:0000313" key="3">
    <source>
        <dbReference type="Proteomes" id="UP001601627"/>
    </source>
</evidence>
<dbReference type="EMBL" id="JBHVZQ010000094">
    <property type="protein sequence ID" value="MFF1279088.1"/>
    <property type="molecule type" value="Genomic_DNA"/>
</dbReference>
<organism evidence="2 3">
    <name type="scientific">Streptomyces marokkonensis</name>
    <dbReference type="NCBI Taxonomy" id="324855"/>
    <lineage>
        <taxon>Bacteria</taxon>
        <taxon>Bacillati</taxon>
        <taxon>Actinomycetota</taxon>
        <taxon>Actinomycetes</taxon>
        <taxon>Kitasatosporales</taxon>
        <taxon>Streptomycetaceae</taxon>
        <taxon>Streptomyces</taxon>
    </lineage>
</organism>
<evidence type="ECO:0000256" key="1">
    <source>
        <dbReference type="SAM" id="MobiDB-lite"/>
    </source>
</evidence>
<reference evidence="2 3" key="1">
    <citation type="submission" date="2024-09" db="EMBL/GenBank/DDBJ databases">
        <title>The Natural Products Discovery Center: Release of the First 8490 Sequenced Strains for Exploring Actinobacteria Biosynthetic Diversity.</title>
        <authorList>
            <person name="Kalkreuter E."/>
            <person name="Kautsar S.A."/>
            <person name="Yang D."/>
            <person name="Bader C.D."/>
            <person name="Teijaro C.N."/>
            <person name="Fluegel L."/>
            <person name="Davis C.M."/>
            <person name="Simpson J.R."/>
            <person name="Lauterbach L."/>
            <person name="Steele A.D."/>
            <person name="Gui C."/>
            <person name="Meng S."/>
            <person name="Li G."/>
            <person name="Viehrig K."/>
            <person name="Ye F."/>
            <person name="Su P."/>
            <person name="Kiefer A.F."/>
            <person name="Nichols A."/>
            <person name="Cepeda A.J."/>
            <person name="Yan W."/>
            <person name="Fan B."/>
            <person name="Jiang Y."/>
            <person name="Adhikari A."/>
            <person name="Zheng C.-J."/>
            <person name="Schuster L."/>
            <person name="Cowan T.M."/>
            <person name="Smanski M.J."/>
            <person name="Chevrette M.G."/>
            <person name="De Carvalho L.P.S."/>
            <person name="Shen B."/>
        </authorList>
    </citation>
    <scope>NUCLEOTIDE SEQUENCE [LARGE SCALE GENOMIC DNA]</scope>
    <source>
        <strain evidence="2 3">NPDC058328</strain>
    </source>
</reference>
<protein>
    <submittedName>
        <fullName evidence="2">Uncharacterized protein</fullName>
    </submittedName>
</protein>
<gene>
    <name evidence="2" type="ORF">ACFVZC_37950</name>
</gene>
<name>A0ABW6QK26_9ACTN</name>
<dbReference type="Proteomes" id="UP001601627">
    <property type="component" value="Unassembled WGS sequence"/>
</dbReference>
<evidence type="ECO:0000313" key="2">
    <source>
        <dbReference type="EMBL" id="MFF1279088.1"/>
    </source>
</evidence>